<dbReference type="EMBL" id="OX459120">
    <property type="protein sequence ID" value="CAI9098999.1"/>
    <property type="molecule type" value="Genomic_DNA"/>
</dbReference>
<keyword evidence="5" id="KW-0805">Transcription regulation</keyword>
<dbReference type="InterPro" id="IPR036893">
    <property type="entry name" value="SBP_sf"/>
</dbReference>
<evidence type="ECO:0000256" key="10">
    <source>
        <dbReference type="PROSITE-ProRule" id="PRU00470"/>
    </source>
</evidence>
<evidence type="ECO:0000256" key="3">
    <source>
        <dbReference type="ARBA" id="ARBA00022771"/>
    </source>
</evidence>
<keyword evidence="6" id="KW-0238">DNA-binding</keyword>
<keyword evidence="2" id="KW-0479">Metal-binding</keyword>
<dbReference type="PROSITE" id="PS51141">
    <property type="entry name" value="ZF_SBP"/>
    <property type="match status" value="1"/>
</dbReference>
<sequence>MDFHNSAVFNGKSVQVRPDLAKTSSLSKKFIRKSPGDFVDSSWPNNEFNKQQEGGGRSNSIMTSSSSTNPAKRQRASSSYPNSQISRCQVEGCNIDLSSAKDYHRRHRICECHSKSPKVIVAGMERRFCQQCSRFHNLAEFDDKKRSCRRRLSDHNARRRRPQPEAMHLSSVGMTASIYERRPPSFLLNRLASSLSTTTWESSCSLKMTHHSGEGSAAHSYLNEAPTLPRALSLLSATTSTTTTSNHWGLNQPESTSLQDPFMQATATMMAQPVMQPESLNWPVISVAHVPAEQAHSISPLQ</sequence>
<keyword evidence="7" id="KW-0804">Transcription</keyword>
<keyword evidence="8" id="KW-0539">Nucleus</keyword>
<dbReference type="InterPro" id="IPR004333">
    <property type="entry name" value="SBP_dom"/>
</dbReference>
<gene>
    <name evidence="13" type="ORF">OLC1_LOCUS9096</name>
</gene>
<evidence type="ECO:0000256" key="11">
    <source>
        <dbReference type="SAM" id="MobiDB-lite"/>
    </source>
</evidence>
<organism evidence="13 14">
    <name type="scientific">Oldenlandia corymbosa var. corymbosa</name>
    <dbReference type="NCBI Taxonomy" id="529605"/>
    <lineage>
        <taxon>Eukaryota</taxon>
        <taxon>Viridiplantae</taxon>
        <taxon>Streptophyta</taxon>
        <taxon>Embryophyta</taxon>
        <taxon>Tracheophyta</taxon>
        <taxon>Spermatophyta</taxon>
        <taxon>Magnoliopsida</taxon>
        <taxon>eudicotyledons</taxon>
        <taxon>Gunneridae</taxon>
        <taxon>Pentapetalae</taxon>
        <taxon>asterids</taxon>
        <taxon>lamiids</taxon>
        <taxon>Gentianales</taxon>
        <taxon>Rubiaceae</taxon>
        <taxon>Rubioideae</taxon>
        <taxon>Spermacoceae</taxon>
        <taxon>Hedyotis-Oldenlandia complex</taxon>
        <taxon>Oldenlandia</taxon>
    </lineage>
</organism>
<evidence type="ECO:0000256" key="9">
    <source>
        <dbReference type="ARBA" id="ARBA00056472"/>
    </source>
</evidence>
<evidence type="ECO:0000256" key="2">
    <source>
        <dbReference type="ARBA" id="ARBA00022723"/>
    </source>
</evidence>
<feature type="region of interest" description="Disordered" evidence="11">
    <location>
        <begin position="41"/>
        <end position="82"/>
    </location>
</feature>
<keyword evidence="4" id="KW-0862">Zinc</keyword>
<dbReference type="PANTHER" id="PTHR31251">
    <property type="entry name" value="SQUAMOSA PROMOTER-BINDING-LIKE PROTEIN 4"/>
    <property type="match status" value="1"/>
</dbReference>
<keyword evidence="14" id="KW-1185">Reference proteome</keyword>
<reference evidence="13" key="1">
    <citation type="submission" date="2023-03" db="EMBL/GenBank/DDBJ databases">
        <authorList>
            <person name="Julca I."/>
        </authorList>
    </citation>
    <scope>NUCLEOTIDE SEQUENCE</scope>
</reference>
<evidence type="ECO:0000313" key="13">
    <source>
        <dbReference type="EMBL" id="CAI9098999.1"/>
    </source>
</evidence>
<dbReference type="InterPro" id="IPR044817">
    <property type="entry name" value="SBP-like"/>
</dbReference>
<feature type="compositionally biased region" description="Polar residues" evidence="11">
    <location>
        <begin position="42"/>
        <end position="52"/>
    </location>
</feature>
<dbReference type="Pfam" id="PF03110">
    <property type="entry name" value="SBP"/>
    <property type="match status" value="1"/>
</dbReference>
<evidence type="ECO:0000259" key="12">
    <source>
        <dbReference type="PROSITE" id="PS51141"/>
    </source>
</evidence>
<dbReference type="Proteomes" id="UP001161247">
    <property type="component" value="Chromosome 3"/>
</dbReference>
<evidence type="ECO:0000256" key="1">
    <source>
        <dbReference type="ARBA" id="ARBA00004123"/>
    </source>
</evidence>
<feature type="compositionally biased region" description="Low complexity" evidence="11">
    <location>
        <begin position="58"/>
        <end position="69"/>
    </location>
</feature>
<evidence type="ECO:0000256" key="4">
    <source>
        <dbReference type="ARBA" id="ARBA00022833"/>
    </source>
</evidence>
<protein>
    <submittedName>
        <fullName evidence="13">OLC1v1035744C1</fullName>
    </submittedName>
</protein>
<evidence type="ECO:0000313" key="14">
    <source>
        <dbReference type="Proteomes" id="UP001161247"/>
    </source>
</evidence>
<name>A0AAV1CTQ7_OLDCO</name>
<comment type="function">
    <text evidence="9">Probable transcriptional factor. Binds to the promoter of the SQUAMOSA gene.</text>
</comment>
<accession>A0AAV1CTQ7</accession>
<dbReference type="GO" id="GO:0003677">
    <property type="term" value="F:DNA binding"/>
    <property type="evidence" value="ECO:0007669"/>
    <property type="project" value="UniProtKB-KW"/>
</dbReference>
<dbReference type="PANTHER" id="PTHR31251:SF74">
    <property type="entry name" value="SQUAMOSA PROMOTER-BINDING-LIKE PROTEIN 2"/>
    <property type="match status" value="1"/>
</dbReference>
<dbReference type="GO" id="GO:0005634">
    <property type="term" value="C:nucleus"/>
    <property type="evidence" value="ECO:0007669"/>
    <property type="project" value="UniProtKB-SubCell"/>
</dbReference>
<dbReference type="GO" id="GO:0008270">
    <property type="term" value="F:zinc ion binding"/>
    <property type="evidence" value="ECO:0007669"/>
    <property type="project" value="UniProtKB-KW"/>
</dbReference>
<dbReference type="AlphaFoldDB" id="A0AAV1CTQ7"/>
<dbReference type="Gene3D" id="4.10.1100.10">
    <property type="entry name" value="Transcription factor, SBP-box domain"/>
    <property type="match status" value="1"/>
</dbReference>
<dbReference type="SUPFAM" id="SSF103612">
    <property type="entry name" value="SBT domain"/>
    <property type="match status" value="1"/>
</dbReference>
<evidence type="ECO:0000256" key="7">
    <source>
        <dbReference type="ARBA" id="ARBA00023163"/>
    </source>
</evidence>
<dbReference type="FunFam" id="4.10.1100.10:FF:000001">
    <property type="entry name" value="Squamosa promoter-binding-like protein 14"/>
    <property type="match status" value="1"/>
</dbReference>
<evidence type="ECO:0000256" key="5">
    <source>
        <dbReference type="ARBA" id="ARBA00023015"/>
    </source>
</evidence>
<feature type="domain" description="SBP-type" evidence="12">
    <location>
        <begin position="85"/>
        <end position="162"/>
    </location>
</feature>
<evidence type="ECO:0000256" key="8">
    <source>
        <dbReference type="ARBA" id="ARBA00023242"/>
    </source>
</evidence>
<comment type="subcellular location">
    <subcellularLocation>
        <location evidence="1">Nucleus</location>
    </subcellularLocation>
</comment>
<evidence type="ECO:0000256" key="6">
    <source>
        <dbReference type="ARBA" id="ARBA00023125"/>
    </source>
</evidence>
<proteinExistence type="predicted"/>
<keyword evidence="3 10" id="KW-0863">Zinc-finger</keyword>